<dbReference type="EMBL" id="JAURUO010000002">
    <property type="protein sequence ID" value="MDP9727546.1"/>
    <property type="molecule type" value="Genomic_DNA"/>
</dbReference>
<reference evidence="3 4" key="1">
    <citation type="submission" date="2023-07" db="EMBL/GenBank/DDBJ databases">
        <title>Genomic Encyclopedia of Type Strains, Phase IV (KMG-IV): sequencing the most valuable type-strain genomes for metagenomic binning, comparative biology and taxonomic classification.</title>
        <authorList>
            <person name="Goeker M."/>
        </authorList>
    </citation>
    <scope>NUCLEOTIDE SEQUENCE [LARGE SCALE GENOMIC DNA]</scope>
    <source>
        <strain evidence="3 4">DSM 25924</strain>
    </source>
</reference>
<organism evidence="3 4">
    <name type="scientific">Alicyclobacillus tolerans</name>
    <dbReference type="NCBI Taxonomy" id="90970"/>
    <lineage>
        <taxon>Bacteria</taxon>
        <taxon>Bacillati</taxon>
        <taxon>Bacillota</taxon>
        <taxon>Bacilli</taxon>
        <taxon>Bacillales</taxon>
        <taxon>Alicyclobacillaceae</taxon>
        <taxon>Alicyclobacillus</taxon>
    </lineage>
</organism>
<feature type="transmembrane region" description="Helical" evidence="1">
    <location>
        <begin position="27"/>
        <end position="45"/>
    </location>
</feature>
<dbReference type="PANTHER" id="PTHR14969:SF13">
    <property type="entry name" value="AT30094P"/>
    <property type="match status" value="1"/>
</dbReference>
<dbReference type="Gene3D" id="1.20.144.10">
    <property type="entry name" value="Phosphatidic acid phosphatase type 2/haloperoxidase"/>
    <property type="match status" value="1"/>
</dbReference>
<keyword evidence="1" id="KW-1133">Transmembrane helix</keyword>
<dbReference type="EC" id="3.6.1.27" evidence="3"/>
<sequence>MPVAKWLSDKVGRIAWIDGWMKVIAKWNPMLILFIIFLLNMGFGLSNRPWFHHSLLSLDLVAILSAVLGRLLNHPISHWISRKRPFEEQYMRSLLDHDPGESFPSNHATGAFALVIPFIFVPGYALVLLVLAILLAFSRIYCGLHYVSDVWAGALTGMGLSFIGLFVLSLLTSTTIMQ</sequence>
<dbReference type="Proteomes" id="UP001229209">
    <property type="component" value="Unassembled WGS sequence"/>
</dbReference>
<evidence type="ECO:0000256" key="1">
    <source>
        <dbReference type="SAM" id="Phobius"/>
    </source>
</evidence>
<dbReference type="InterPro" id="IPR036938">
    <property type="entry name" value="PAP2/HPO_sf"/>
</dbReference>
<dbReference type="RefSeq" id="WP_306953050.1">
    <property type="nucleotide sequence ID" value="NZ_JAURUO010000002.1"/>
</dbReference>
<dbReference type="Pfam" id="PF01569">
    <property type="entry name" value="PAP2"/>
    <property type="match status" value="1"/>
</dbReference>
<proteinExistence type="predicted"/>
<feature type="transmembrane region" description="Helical" evidence="1">
    <location>
        <begin position="150"/>
        <end position="171"/>
    </location>
</feature>
<gene>
    <name evidence="3" type="ORF">J2S04_000473</name>
</gene>
<keyword evidence="1" id="KW-0472">Membrane</keyword>
<dbReference type="InterPro" id="IPR000326">
    <property type="entry name" value="PAP2/HPO"/>
</dbReference>
<evidence type="ECO:0000259" key="2">
    <source>
        <dbReference type="SMART" id="SM00014"/>
    </source>
</evidence>
<dbReference type="SMART" id="SM00014">
    <property type="entry name" value="acidPPc"/>
    <property type="match status" value="1"/>
</dbReference>
<dbReference type="SUPFAM" id="SSF48317">
    <property type="entry name" value="Acid phosphatase/Vanadium-dependent haloperoxidase"/>
    <property type="match status" value="1"/>
</dbReference>
<feature type="transmembrane region" description="Helical" evidence="1">
    <location>
        <begin position="111"/>
        <end position="138"/>
    </location>
</feature>
<dbReference type="GO" id="GO:0050380">
    <property type="term" value="F:undecaprenyl-diphosphatase activity"/>
    <property type="evidence" value="ECO:0007669"/>
    <property type="project" value="UniProtKB-EC"/>
</dbReference>
<feature type="domain" description="Phosphatidic acid phosphatase type 2/haloperoxidase" evidence="2">
    <location>
        <begin position="57"/>
        <end position="165"/>
    </location>
</feature>
<evidence type="ECO:0000313" key="3">
    <source>
        <dbReference type="EMBL" id="MDP9727546.1"/>
    </source>
</evidence>
<keyword evidence="4" id="KW-1185">Reference proteome</keyword>
<keyword evidence="3" id="KW-0378">Hydrolase</keyword>
<name>A0ABT9LTG3_9BACL</name>
<protein>
    <submittedName>
        <fullName evidence="3">Undecaprenyl-diphosphatase</fullName>
        <ecNumber evidence="3">3.6.1.27</ecNumber>
    </submittedName>
</protein>
<dbReference type="PANTHER" id="PTHR14969">
    <property type="entry name" value="SPHINGOSINE-1-PHOSPHATE PHOSPHOHYDROLASE"/>
    <property type="match status" value="1"/>
</dbReference>
<accession>A0ABT9LTG3</accession>
<feature type="transmembrane region" description="Helical" evidence="1">
    <location>
        <begin position="51"/>
        <end position="72"/>
    </location>
</feature>
<comment type="caution">
    <text evidence="3">The sequence shown here is derived from an EMBL/GenBank/DDBJ whole genome shotgun (WGS) entry which is preliminary data.</text>
</comment>
<evidence type="ECO:0000313" key="4">
    <source>
        <dbReference type="Proteomes" id="UP001229209"/>
    </source>
</evidence>
<keyword evidence="1" id="KW-0812">Transmembrane</keyword>